<dbReference type="InterPro" id="IPR014729">
    <property type="entry name" value="Rossmann-like_a/b/a_fold"/>
</dbReference>
<evidence type="ECO:0000256" key="10">
    <source>
        <dbReference type="ARBA" id="ARBA00023146"/>
    </source>
</evidence>
<gene>
    <name evidence="17" type="ORF">D9Q98_006368</name>
</gene>
<dbReference type="HAMAP" id="MF_02004">
    <property type="entry name" value="Val_tRNA_synth_type1"/>
    <property type="match status" value="1"/>
</dbReference>
<keyword evidence="9 14" id="KW-0648">Protein biosynthesis</keyword>
<dbReference type="GO" id="GO:0006438">
    <property type="term" value="P:valyl-tRNA aminoacylation"/>
    <property type="evidence" value="ECO:0007669"/>
    <property type="project" value="InterPro"/>
</dbReference>
<evidence type="ECO:0000256" key="11">
    <source>
        <dbReference type="ARBA" id="ARBA00029936"/>
    </source>
</evidence>
<proteinExistence type="inferred from homology"/>
<dbReference type="GO" id="GO:0004832">
    <property type="term" value="F:valine-tRNA ligase activity"/>
    <property type="evidence" value="ECO:0007669"/>
    <property type="project" value="UniProtKB-EC"/>
</dbReference>
<keyword evidence="8 14" id="KW-0067">ATP-binding</keyword>
<keyword evidence="18" id="KW-1185">Reference proteome</keyword>
<dbReference type="InterPro" id="IPR001412">
    <property type="entry name" value="aa-tRNA-synth_I_CS"/>
</dbReference>
<dbReference type="InterPro" id="IPR002300">
    <property type="entry name" value="aa-tRNA-synth_Ia"/>
</dbReference>
<dbReference type="PRINTS" id="PR00986">
    <property type="entry name" value="TRNASYNTHVAL"/>
</dbReference>
<protein>
    <recommendedName>
        <fullName evidence="12">Valine--tRNA ligase, mitochondrial</fullName>
        <ecNumber evidence="4">6.1.1.9</ecNumber>
    </recommendedName>
    <alternativeName>
        <fullName evidence="11">Valyl-tRNA synthetase</fullName>
    </alternativeName>
</protein>
<comment type="similarity">
    <text evidence="3 14">Belongs to the class-I aminoacyl-tRNA synthetase family.</text>
</comment>
<reference evidence="17" key="2">
    <citation type="submission" date="2020-11" db="EMBL/GenBank/DDBJ databases">
        <authorList>
            <person name="Cecchin M."/>
            <person name="Marcolungo L."/>
            <person name="Rossato M."/>
            <person name="Girolomoni L."/>
            <person name="Cosentino E."/>
            <person name="Cuine S."/>
            <person name="Li-Beisson Y."/>
            <person name="Delledonne M."/>
            <person name="Ballottari M."/>
        </authorList>
    </citation>
    <scope>NUCLEOTIDE SEQUENCE</scope>
    <source>
        <strain evidence="17">211/11P</strain>
        <tissue evidence="17">Whole cell</tissue>
    </source>
</reference>
<dbReference type="EC" id="6.1.1.9" evidence="4"/>
<dbReference type="SUPFAM" id="SSF50677">
    <property type="entry name" value="ValRS/IleRS/LeuRS editing domain"/>
    <property type="match status" value="1"/>
</dbReference>
<accession>A0A9D4YV02</accession>
<dbReference type="PROSITE" id="PS50405">
    <property type="entry name" value="GST_CTER"/>
    <property type="match status" value="1"/>
</dbReference>
<comment type="subcellular location">
    <subcellularLocation>
        <location evidence="2">Cytoplasm</location>
    </subcellularLocation>
    <subcellularLocation>
        <location evidence="1">Mitochondrion</location>
    </subcellularLocation>
</comment>
<dbReference type="Gene3D" id="1.20.1050.10">
    <property type="match status" value="1"/>
</dbReference>
<evidence type="ECO:0000256" key="6">
    <source>
        <dbReference type="ARBA" id="ARBA00022598"/>
    </source>
</evidence>
<evidence type="ECO:0000313" key="17">
    <source>
        <dbReference type="EMBL" id="KAI3427978.1"/>
    </source>
</evidence>
<dbReference type="InterPro" id="IPR010987">
    <property type="entry name" value="Glutathione-S-Trfase_C-like"/>
</dbReference>
<dbReference type="GO" id="GO:0005739">
    <property type="term" value="C:mitochondrion"/>
    <property type="evidence" value="ECO:0007669"/>
    <property type="project" value="UniProtKB-SubCell"/>
</dbReference>
<sequence>MATIAAPAGHPSTSIALIAAQFGGLEITVKPTDGQRKEPVLTTADGDAIQQSDAIARYVASAGGAAALYPPEFAESIDSWLATARSIEHAAAAWCQPTAAVASAAQRIAARQQLESALARLEAALANSSHLAGARTTLADVSVLCSLLPLFQTVLGQDVQQLCASVTRWLQACAAEPQFAAVLGPVSLCQHASSWAEPAAGATAGGKQLEELDPEKAARKAAKLAEKLAKKAKAAAKEEAKAAAAAAAAAGSGKDDGGKKAGKKAEQEAKRAAEAAEAQEWVDSAHATPVGEKKKIPAEMPKGYVPKAVEAAWYDWWQQCGFFKADLNSDKPPFVIVIPPPNVTGSLHIGHALTNAIEDTVVRWRRMSGYNTLWVPGTDHAGIATQSVVEKKIAREQGKTRHDLGRDAFLQEVWAWVDKYGDHIRNQLRRLGSSCDWDRKAFTMDDNLSVAVKEAFVRLHSEGLVYRDNRLVNWCCKLRTAVSDIEVDYIDLPKRTMLSVPGYDEQVEFGAITSFAYPLEDGSGEVVVATTRVETMLGDTAVAVHPEDPRYTHLHGKHVVHPVNDRRIPIILDSELVDMSFGTGAVKITPAHDPNDFATGKRHNLEFINVFDDNGNLNSNGTGEFAGQPRFKARVTVVEFLKAKGLFRGTEDNPMRLGLCSRSKDVIEPVLKPQWWVNCQDMAAQACEVVRDGRLEIIPREFEATWFRWMENIRDWCVSRQLWWGHRIPAFYVQLQDEEEAERGNPGAPSERMDRWVVGRDEAEALEAAQQRFPGRPIKLLQDEDVLDTWFSSGLFPFSVFQWPQQTADLAKFYPTALLETGHDIIFFWVARMVMMGMKLTGEVPFKQVFLHSLVRDAHGRKMSKSLGNVIDPINVIEGITLDGLYQTLEGGNLDPKEIEKAASGQRADFPDGIEECGTDALRFALVAYTSQGRDINLDIKRVVSYRHWCNKLWNAIRFAMINLGTEFQPSETLDVASFPFASRWILSKLNAAVATTVKGMEAYEFSAATSAVYSFWQYELCDVFIELMKPVMALDDAAPGAAAAKQATRDTLWVCLETGLRLLHPFMPFVTEELWQRLPRRQGQQQTASIMVADYPVVEAGWSDERVEADMAYLLLVVNKTRSLRSDYELTPRQRPPMLLSCKDGGKASLLASCATDITTLTTSGSLEVLKEGQAAPAGCGVAIIDELTTVYLSLSGVLDAAKELEKLGKREADAMTRLQQLQRKMLLPSYHDKTPQEIKDADVERLVKMEAELEAIRHHVADMRALLEAATGTHLYPAADH</sequence>
<dbReference type="Pfam" id="PF00043">
    <property type="entry name" value="GST_C"/>
    <property type="match status" value="1"/>
</dbReference>
<feature type="compositionally biased region" description="Basic and acidic residues" evidence="15">
    <location>
        <begin position="253"/>
        <end position="274"/>
    </location>
</feature>
<keyword evidence="6 14" id="KW-0436">Ligase</keyword>
<dbReference type="NCBIfam" id="NF004349">
    <property type="entry name" value="PRK05729.1"/>
    <property type="match status" value="1"/>
</dbReference>
<evidence type="ECO:0000256" key="3">
    <source>
        <dbReference type="ARBA" id="ARBA00005594"/>
    </source>
</evidence>
<evidence type="ECO:0000256" key="7">
    <source>
        <dbReference type="ARBA" id="ARBA00022741"/>
    </source>
</evidence>
<evidence type="ECO:0000256" key="9">
    <source>
        <dbReference type="ARBA" id="ARBA00022917"/>
    </source>
</evidence>
<comment type="catalytic activity">
    <reaction evidence="13">
        <text>tRNA(Val) + L-valine + ATP = L-valyl-tRNA(Val) + AMP + diphosphate</text>
        <dbReference type="Rhea" id="RHEA:10704"/>
        <dbReference type="Rhea" id="RHEA-COMP:9672"/>
        <dbReference type="Rhea" id="RHEA-COMP:9708"/>
        <dbReference type="ChEBI" id="CHEBI:30616"/>
        <dbReference type="ChEBI" id="CHEBI:33019"/>
        <dbReference type="ChEBI" id="CHEBI:57762"/>
        <dbReference type="ChEBI" id="CHEBI:78442"/>
        <dbReference type="ChEBI" id="CHEBI:78537"/>
        <dbReference type="ChEBI" id="CHEBI:456215"/>
        <dbReference type="EC" id="6.1.1.9"/>
    </reaction>
</comment>
<dbReference type="FunFam" id="3.40.50.620:FF:000078">
    <property type="entry name" value="Valine--tRNA ligase, mitochondrial"/>
    <property type="match status" value="1"/>
</dbReference>
<dbReference type="OrthoDB" id="629407at2759"/>
<dbReference type="PANTHER" id="PTHR11946:SF109">
    <property type="entry name" value="VALINE--TRNA LIGASE"/>
    <property type="match status" value="1"/>
</dbReference>
<dbReference type="Gene3D" id="3.40.50.620">
    <property type="entry name" value="HUPs"/>
    <property type="match status" value="2"/>
</dbReference>
<evidence type="ECO:0000256" key="2">
    <source>
        <dbReference type="ARBA" id="ARBA00004496"/>
    </source>
</evidence>
<keyword evidence="5" id="KW-0963">Cytoplasm</keyword>
<dbReference type="InterPro" id="IPR009080">
    <property type="entry name" value="tRNAsynth_Ia_anticodon-bd"/>
</dbReference>
<evidence type="ECO:0000259" key="16">
    <source>
        <dbReference type="PROSITE" id="PS50405"/>
    </source>
</evidence>
<dbReference type="Gene3D" id="1.10.287.380">
    <property type="entry name" value="Valyl-tRNA synthetase, C-terminal domain"/>
    <property type="match status" value="1"/>
</dbReference>
<dbReference type="Gene3D" id="1.10.730.10">
    <property type="entry name" value="Isoleucyl-tRNA Synthetase, Domain 1"/>
    <property type="match status" value="1"/>
</dbReference>
<feature type="region of interest" description="Disordered" evidence="15">
    <location>
        <begin position="249"/>
        <end position="294"/>
    </location>
</feature>
<evidence type="ECO:0000256" key="13">
    <source>
        <dbReference type="ARBA" id="ARBA00047552"/>
    </source>
</evidence>
<dbReference type="GO" id="GO:0002161">
    <property type="term" value="F:aminoacyl-tRNA deacylase activity"/>
    <property type="evidence" value="ECO:0007669"/>
    <property type="project" value="InterPro"/>
</dbReference>
<reference evidence="17" key="1">
    <citation type="journal article" date="2019" name="Plant J.">
        <title>Chlorella vulgaris genome assembly and annotation reveals the molecular basis for metabolic acclimation to high light conditions.</title>
        <authorList>
            <person name="Cecchin M."/>
            <person name="Marcolungo L."/>
            <person name="Rossato M."/>
            <person name="Girolomoni L."/>
            <person name="Cosentino E."/>
            <person name="Cuine S."/>
            <person name="Li-Beisson Y."/>
            <person name="Delledonne M."/>
            <person name="Ballottari M."/>
        </authorList>
    </citation>
    <scope>NUCLEOTIDE SEQUENCE</scope>
    <source>
        <strain evidence="17">211/11P</strain>
    </source>
</reference>
<comment type="caution">
    <text evidence="17">The sequence shown here is derived from an EMBL/GenBank/DDBJ whole genome shotgun (WGS) entry which is preliminary data.</text>
</comment>
<dbReference type="InterPro" id="IPR004046">
    <property type="entry name" value="GST_C"/>
</dbReference>
<evidence type="ECO:0000313" key="18">
    <source>
        <dbReference type="Proteomes" id="UP001055712"/>
    </source>
</evidence>
<dbReference type="SUPFAM" id="SSF47323">
    <property type="entry name" value="Anticodon-binding domain of a subclass of class I aminoacyl-tRNA synthetases"/>
    <property type="match status" value="1"/>
</dbReference>
<dbReference type="InterPro" id="IPR009008">
    <property type="entry name" value="Val/Leu/Ile-tRNA-synth_edit"/>
</dbReference>
<dbReference type="GO" id="GO:0005524">
    <property type="term" value="F:ATP binding"/>
    <property type="evidence" value="ECO:0007669"/>
    <property type="project" value="UniProtKB-KW"/>
</dbReference>
<keyword evidence="10 14" id="KW-0030">Aminoacyl-tRNA synthetase</keyword>
<dbReference type="InterPro" id="IPR037118">
    <property type="entry name" value="Val-tRNA_synth_C_sf"/>
</dbReference>
<evidence type="ECO:0000256" key="5">
    <source>
        <dbReference type="ARBA" id="ARBA00022490"/>
    </source>
</evidence>
<dbReference type="FunFam" id="1.10.730.10:FF:000009">
    <property type="entry name" value="Valine--tRNA ligase, mitochondrial"/>
    <property type="match status" value="1"/>
</dbReference>
<name>A0A9D4YV02_CHLVU</name>
<dbReference type="FunFam" id="3.90.740.10:FF:000005">
    <property type="entry name" value="Valine--tRNA ligase, mitochondrial"/>
    <property type="match status" value="1"/>
</dbReference>
<dbReference type="Pfam" id="PF08264">
    <property type="entry name" value="Anticodon_1"/>
    <property type="match status" value="1"/>
</dbReference>
<dbReference type="Gene3D" id="3.90.740.10">
    <property type="entry name" value="Valyl/Leucyl/Isoleucyl-tRNA synthetase, editing domain"/>
    <property type="match status" value="1"/>
</dbReference>
<dbReference type="InterPro" id="IPR002303">
    <property type="entry name" value="Valyl-tRNA_ligase"/>
</dbReference>
<evidence type="ECO:0000256" key="1">
    <source>
        <dbReference type="ARBA" id="ARBA00004173"/>
    </source>
</evidence>
<dbReference type="NCBIfam" id="TIGR00422">
    <property type="entry name" value="valS"/>
    <property type="match status" value="1"/>
</dbReference>
<evidence type="ECO:0000256" key="4">
    <source>
        <dbReference type="ARBA" id="ARBA00013169"/>
    </source>
</evidence>
<dbReference type="Proteomes" id="UP001055712">
    <property type="component" value="Unassembled WGS sequence"/>
</dbReference>
<evidence type="ECO:0000256" key="12">
    <source>
        <dbReference type="ARBA" id="ARBA00040837"/>
    </source>
</evidence>
<evidence type="ECO:0000256" key="15">
    <source>
        <dbReference type="SAM" id="MobiDB-lite"/>
    </source>
</evidence>
<evidence type="ECO:0000256" key="8">
    <source>
        <dbReference type="ARBA" id="ARBA00022840"/>
    </source>
</evidence>
<dbReference type="SUPFAM" id="SSF52374">
    <property type="entry name" value="Nucleotidylyl transferase"/>
    <property type="match status" value="1"/>
</dbReference>
<dbReference type="GO" id="GO:0005829">
    <property type="term" value="C:cytosol"/>
    <property type="evidence" value="ECO:0007669"/>
    <property type="project" value="TreeGrafter"/>
</dbReference>
<dbReference type="CDD" id="cd07962">
    <property type="entry name" value="Anticodon_Ia_Val"/>
    <property type="match status" value="1"/>
</dbReference>
<dbReference type="CDD" id="cd00817">
    <property type="entry name" value="ValRS_core"/>
    <property type="match status" value="1"/>
</dbReference>
<dbReference type="PANTHER" id="PTHR11946">
    <property type="entry name" value="VALYL-TRNA SYNTHETASES"/>
    <property type="match status" value="1"/>
</dbReference>
<dbReference type="InterPro" id="IPR013155">
    <property type="entry name" value="M/V/L/I-tRNA-synth_anticd-bd"/>
</dbReference>
<dbReference type="SUPFAM" id="SSF47616">
    <property type="entry name" value="GST C-terminal domain-like"/>
    <property type="match status" value="1"/>
</dbReference>
<dbReference type="InterPro" id="IPR033705">
    <property type="entry name" value="Anticodon_Ia_Val"/>
</dbReference>
<dbReference type="Pfam" id="PF00133">
    <property type="entry name" value="tRNA-synt_1"/>
    <property type="match status" value="1"/>
</dbReference>
<dbReference type="EMBL" id="SIDB01000009">
    <property type="protein sequence ID" value="KAI3427978.1"/>
    <property type="molecule type" value="Genomic_DNA"/>
</dbReference>
<dbReference type="GO" id="GO:0009791">
    <property type="term" value="P:post-embryonic development"/>
    <property type="evidence" value="ECO:0007669"/>
    <property type="project" value="UniProtKB-ARBA"/>
</dbReference>
<feature type="domain" description="GST C-terminal" evidence="16">
    <location>
        <begin position="70"/>
        <end position="195"/>
    </location>
</feature>
<evidence type="ECO:0000256" key="14">
    <source>
        <dbReference type="RuleBase" id="RU363035"/>
    </source>
</evidence>
<dbReference type="PROSITE" id="PS00178">
    <property type="entry name" value="AA_TRNA_LIGASE_I"/>
    <property type="match status" value="1"/>
</dbReference>
<organism evidence="17 18">
    <name type="scientific">Chlorella vulgaris</name>
    <name type="common">Green alga</name>
    <dbReference type="NCBI Taxonomy" id="3077"/>
    <lineage>
        <taxon>Eukaryota</taxon>
        <taxon>Viridiplantae</taxon>
        <taxon>Chlorophyta</taxon>
        <taxon>core chlorophytes</taxon>
        <taxon>Trebouxiophyceae</taxon>
        <taxon>Chlorellales</taxon>
        <taxon>Chlorellaceae</taxon>
        <taxon>Chlorella clade</taxon>
        <taxon>Chlorella</taxon>
    </lineage>
</organism>
<dbReference type="GO" id="GO:0048608">
    <property type="term" value="P:reproductive structure development"/>
    <property type="evidence" value="ECO:0007669"/>
    <property type="project" value="UniProtKB-ARBA"/>
</dbReference>
<dbReference type="InterPro" id="IPR036282">
    <property type="entry name" value="Glutathione-S-Trfase_C_sf"/>
</dbReference>
<keyword evidence="7 14" id="KW-0547">Nucleotide-binding</keyword>
<dbReference type="FunFam" id="3.40.50.620:FF:000020">
    <property type="entry name" value="Valine--tRNA ligase, mitochondrial"/>
    <property type="match status" value="1"/>
</dbReference>